<feature type="region of interest" description="Disordered" evidence="1">
    <location>
        <begin position="1122"/>
        <end position="1141"/>
    </location>
</feature>
<evidence type="ECO:0000313" key="3">
    <source>
        <dbReference type="Proteomes" id="UP000271098"/>
    </source>
</evidence>
<proteinExistence type="predicted"/>
<protein>
    <submittedName>
        <fullName evidence="4">ANK_REP_REGION domain-containing protein</fullName>
    </submittedName>
</protein>
<reference evidence="2 3" key="2">
    <citation type="submission" date="2018-11" db="EMBL/GenBank/DDBJ databases">
        <authorList>
            <consortium name="Pathogen Informatics"/>
        </authorList>
    </citation>
    <scope>NUCLEOTIDE SEQUENCE [LARGE SCALE GENOMIC DNA]</scope>
</reference>
<dbReference type="Proteomes" id="UP000271098">
    <property type="component" value="Unassembled WGS sequence"/>
</dbReference>
<organism evidence="4">
    <name type="scientific">Gongylonema pulchrum</name>
    <dbReference type="NCBI Taxonomy" id="637853"/>
    <lineage>
        <taxon>Eukaryota</taxon>
        <taxon>Metazoa</taxon>
        <taxon>Ecdysozoa</taxon>
        <taxon>Nematoda</taxon>
        <taxon>Chromadorea</taxon>
        <taxon>Rhabditida</taxon>
        <taxon>Spirurina</taxon>
        <taxon>Spiruromorpha</taxon>
        <taxon>Spiruroidea</taxon>
        <taxon>Gongylonematidae</taxon>
        <taxon>Gongylonema</taxon>
    </lineage>
</organism>
<feature type="compositionally biased region" description="Polar residues" evidence="1">
    <location>
        <begin position="994"/>
        <end position="1003"/>
    </location>
</feature>
<sequence length="1704" mass="190847">MFIRKYRNFIAERKPTSAHDTLGSVRERIAIFETFSTDRQPAEVRLVEGADGVQEPITQAREPEGPSHEASDEPQAVIRRHKGEQDSTGDETGKSFSSFPQVQEASRILSSSTVATGHVEAALPRQHPKEYGDDEEEIRQYGYSMHGEPMQRVQDSVRLAHVTDERVAQTGESAAEDEKKMDWKRKEEQPIKVERLSRWEHEEQGGPSQELEAIMQKRLQKIADAEAETARRREELRGQSQVPAAVDTDIEFHEWVGMDKVSEEQEVSLPRMQDEVHVCEGWEIIEAEEVCMITNEYVAQQIEALREDHTTPVPSEKAVSVTDVAKVFGSETDLRSITSKSQVEAIDSFGVQKRFDDRQDGTSPKVDIAEPELVLLECAKEIPIQEKSIDEVYLRRDMRQYAPETERSEQENGARFIRTPEKEQIITCDQVFSAPCEKDQKIAICKSSKAQKPELPFTLDIVPEIEKRSFLREGIDLSEQEEKAEQWGLKEQENIIQQADSGQLEAANFIEAFSKANAATELSNIEHGHVEYDLETLARVKELPESVMPVSNQEAKSVDAFVEKYEMKEYLLPEKQDAGEDLVDISFSKNLFQPQDAIGEFTHKKQTDYGDEHEELETMSLLIPANELQETPIELTQSVLQRATEQKRYGEDEANTAAHIPELVTSAHVTELSECKAQHIRREKGIWESFEDLVEKEHSVDGMPLFGIEEKEEGLPEKESSEKIALEKSDTDKILISHRKRIGEDDDGEIGKVTQGGGDESIGEHHEPLGSESTDASVISEALKIAEVESINKLYDSDRLPKEESMSERLEEKQITYAPVTEEVFWNKEHTEELAKLVPVNEITKHSELRSVADDEEIISTENKSQVYGTPELEKDKKEEDLTKALHGMAPTGPIHTIAEDNAEKVREVGGRELLADTEDNAEKVREVGGRELLADSKHGSAIGMISLNSGAANAEMEFDEAKRKTPFSAEDIGPAYTLLKQEDERGPVDESLENSFSPNSAENVMEDRRKGLPFTDTMPGTDTEQNTSASYSAPDASTETAKQEICLRTDARKAEKYVEMVTTISSVKSEIEKGLLERHDKMEQGNLKKPEDSVLGESVKMENKTTEQPVRGEVVLLESRKTRESFAENEPLAESEPEETLLSSELHMLAPNAEELRETVIDLSEQQVAAFTDEQPLHQSGSSFGRKLIRFAKKAGTAAGAVVAAPVVAAAAGTAAAYSHATRAVRRKRGSKEEEEAVLEQHLPALEKKSDRDELFEKSDTMNDLPTFTEYEIRCGSGENEEISELVVSETARVPEMPEAVQPLDSFEAEPVDKKILPQKDEGRFAKDDSKESGSMQSFLFQKHFDESSIAATEWQLKEIQRDAVRGDVVTELLEDKPSRVLAGSELKGTEKSIVLVNELQKEKMELDKGRLVAKEKPGVEEKVELAEEFVKEAAEGSGKNLKLTGSAHEGLKRMAEAKESATEQSEIGDSELLSFQKSIGETEQESAEFFEKVPELEGMKENILERSEVRAFEQKPLKSTHKGDEYGKIEEVLETVKQQSAEMKERQRSKELLKGTSKSINGERESETSLEEVYVALSHAKEFEGDPYSVMFTDEIVDHKWEGPVEKRNKVSRTSEIGMSAGLIFDGKVDAELQQLLHPGMEDASPCLEISSSAGRKLSLETSETEPRTVMLEKTPDGDQKFRGDESKEIAIVYTGDRNDAV</sequence>
<feature type="compositionally biased region" description="Polar residues" evidence="1">
    <location>
        <begin position="94"/>
        <end position="110"/>
    </location>
</feature>
<feature type="region of interest" description="Disordered" evidence="1">
    <location>
        <begin position="49"/>
        <end position="110"/>
    </location>
</feature>
<evidence type="ECO:0000256" key="1">
    <source>
        <dbReference type="SAM" id="MobiDB-lite"/>
    </source>
</evidence>
<evidence type="ECO:0000313" key="4">
    <source>
        <dbReference type="WBParaSite" id="GPUH_0001969201-mRNA-1"/>
    </source>
</evidence>
<evidence type="ECO:0000313" key="2">
    <source>
        <dbReference type="EMBL" id="VDN34327.1"/>
    </source>
</evidence>
<reference evidence="4" key="1">
    <citation type="submission" date="2016-06" db="UniProtKB">
        <authorList>
            <consortium name="WormBaseParasite"/>
        </authorList>
    </citation>
    <scope>IDENTIFICATION</scope>
</reference>
<feature type="compositionally biased region" description="Basic and acidic residues" evidence="1">
    <location>
        <begin position="61"/>
        <end position="71"/>
    </location>
</feature>
<feature type="compositionally biased region" description="Basic and acidic residues" evidence="1">
    <location>
        <begin position="1246"/>
        <end position="1255"/>
    </location>
</feature>
<feature type="compositionally biased region" description="Basic and acidic residues" evidence="1">
    <location>
        <begin position="1544"/>
        <end position="1555"/>
    </location>
</feature>
<feature type="region of interest" description="Disordered" evidence="1">
    <location>
        <begin position="1542"/>
        <end position="1568"/>
    </location>
</feature>
<feature type="compositionally biased region" description="Polar residues" evidence="1">
    <location>
        <begin position="1019"/>
        <end position="1041"/>
    </location>
</feature>
<feature type="compositionally biased region" description="Basic and acidic residues" evidence="1">
    <location>
        <begin position="1078"/>
        <end position="1093"/>
    </location>
</feature>
<accession>A0A183EFC6</accession>
<dbReference type="WBParaSite" id="GPUH_0001969201-mRNA-1">
    <property type="protein sequence ID" value="GPUH_0001969201-mRNA-1"/>
    <property type="gene ID" value="GPUH_0001969201"/>
</dbReference>
<name>A0A183EFC6_9BILA</name>
<feature type="compositionally biased region" description="Basic and acidic residues" evidence="1">
    <location>
        <begin position="1313"/>
        <end position="1333"/>
    </location>
</feature>
<feature type="region of interest" description="Disordered" evidence="1">
    <location>
        <begin position="980"/>
        <end position="1043"/>
    </location>
</feature>
<dbReference type="OrthoDB" id="5877251at2759"/>
<keyword evidence="3" id="KW-1185">Reference proteome</keyword>
<feature type="region of interest" description="Disordered" evidence="1">
    <location>
        <begin position="745"/>
        <end position="776"/>
    </location>
</feature>
<feature type="region of interest" description="Disordered" evidence="1">
    <location>
        <begin position="1313"/>
        <end position="1334"/>
    </location>
</feature>
<gene>
    <name evidence="2" type="ORF">GPUH_LOCUS19668</name>
</gene>
<feature type="region of interest" description="Disordered" evidence="1">
    <location>
        <begin position="1078"/>
        <end position="1113"/>
    </location>
</feature>
<feature type="region of interest" description="Disordered" evidence="1">
    <location>
        <begin position="1228"/>
        <end position="1255"/>
    </location>
</feature>
<dbReference type="EMBL" id="UYRT01088930">
    <property type="protein sequence ID" value="VDN34327.1"/>
    <property type="molecule type" value="Genomic_DNA"/>
</dbReference>